<evidence type="ECO:0000256" key="2">
    <source>
        <dbReference type="ARBA" id="ARBA00022980"/>
    </source>
</evidence>
<dbReference type="AlphaFoldDB" id="A0A2V2MWZ8"/>
<name>A0A2V2MWZ8_9EURY</name>
<keyword evidence="3 4" id="KW-0687">Ribonucleoprotein</keyword>
<proteinExistence type="inferred from homology"/>
<evidence type="ECO:0000256" key="3">
    <source>
        <dbReference type="ARBA" id="ARBA00023274"/>
    </source>
</evidence>
<keyword evidence="2 4" id="KW-0689">Ribosomal protein</keyword>
<dbReference type="GO" id="GO:0003723">
    <property type="term" value="F:RNA binding"/>
    <property type="evidence" value="ECO:0007669"/>
    <property type="project" value="TreeGrafter"/>
</dbReference>
<dbReference type="GO" id="GO:0022625">
    <property type="term" value="C:cytosolic large ribosomal subunit"/>
    <property type="evidence" value="ECO:0007669"/>
    <property type="project" value="TreeGrafter"/>
</dbReference>
<dbReference type="InterPro" id="IPR021131">
    <property type="entry name" value="Ribosomal_uL15/eL18"/>
</dbReference>
<evidence type="ECO:0000256" key="1">
    <source>
        <dbReference type="ARBA" id="ARBA00006815"/>
    </source>
</evidence>
<evidence type="ECO:0000256" key="4">
    <source>
        <dbReference type="HAMAP-Rule" id="MF_00329"/>
    </source>
</evidence>
<evidence type="ECO:0000259" key="5">
    <source>
        <dbReference type="Pfam" id="PF17135"/>
    </source>
</evidence>
<dbReference type="PANTHER" id="PTHR10934:SF2">
    <property type="entry name" value="LARGE RIBOSOMAL SUBUNIT PROTEIN EL18"/>
    <property type="match status" value="1"/>
</dbReference>
<feature type="domain" description="Large ribosomal subunit protein uL15/eL18" evidence="5">
    <location>
        <begin position="9"/>
        <end position="121"/>
    </location>
</feature>
<dbReference type="EMBL" id="QGMY01000006">
    <property type="protein sequence ID" value="PWR72684.1"/>
    <property type="molecule type" value="Genomic_DNA"/>
</dbReference>
<gene>
    <name evidence="4" type="primary">rpl18e</name>
    <name evidence="6" type="ORF">DK846_06900</name>
</gene>
<protein>
    <recommendedName>
        <fullName evidence="4">Large ribosomal subunit protein eL18</fullName>
    </recommendedName>
</protein>
<dbReference type="GO" id="GO:0003735">
    <property type="term" value="F:structural constituent of ribosome"/>
    <property type="evidence" value="ECO:0007669"/>
    <property type="project" value="InterPro"/>
</dbReference>
<dbReference type="Pfam" id="PF17135">
    <property type="entry name" value="Ribosomal_L18"/>
    <property type="match status" value="1"/>
</dbReference>
<dbReference type="Proteomes" id="UP000245657">
    <property type="component" value="Unassembled WGS sequence"/>
</dbReference>
<evidence type="ECO:0000313" key="7">
    <source>
        <dbReference type="Proteomes" id="UP000245657"/>
    </source>
</evidence>
<evidence type="ECO:0000313" key="6">
    <source>
        <dbReference type="EMBL" id="PWR72684.1"/>
    </source>
</evidence>
<dbReference type="GO" id="GO:0006412">
    <property type="term" value="P:translation"/>
    <property type="evidence" value="ECO:0007669"/>
    <property type="project" value="UniProtKB-UniRule"/>
</dbReference>
<dbReference type="SUPFAM" id="SSF52080">
    <property type="entry name" value="Ribosomal proteins L15p and L18e"/>
    <property type="match status" value="1"/>
</dbReference>
<dbReference type="RefSeq" id="WP_109968195.1">
    <property type="nucleotide sequence ID" value="NZ_CP176093.1"/>
</dbReference>
<accession>A0A2V2MWZ8</accession>
<dbReference type="HAMAP" id="MF_00329">
    <property type="entry name" value="Ribosomal_eL18"/>
    <property type="match status" value="1"/>
</dbReference>
<reference evidence="6 7" key="1">
    <citation type="submission" date="2018-05" db="EMBL/GenBank/DDBJ databases">
        <title>Draft genome of Methanospirillum lacunae Ki8-1.</title>
        <authorList>
            <person name="Dueholm M.S."/>
            <person name="Nielsen P.H."/>
            <person name="Bakmann L.F."/>
            <person name="Otzen D.E."/>
        </authorList>
    </citation>
    <scope>NUCLEOTIDE SEQUENCE [LARGE SCALE GENOMIC DNA]</scope>
    <source>
        <strain evidence="6 7">Ki8-1</strain>
    </source>
</reference>
<comment type="caution">
    <text evidence="6">The sequence shown here is derived from an EMBL/GenBank/DDBJ whole genome shotgun (WGS) entry which is preliminary data.</text>
</comment>
<organism evidence="6 7">
    <name type="scientific">Methanospirillum lacunae</name>
    <dbReference type="NCBI Taxonomy" id="668570"/>
    <lineage>
        <taxon>Archaea</taxon>
        <taxon>Methanobacteriati</taxon>
        <taxon>Methanobacteriota</taxon>
        <taxon>Stenosarchaea group</taxon>
        <taxon>Methanomicrobia</taxon>
        <taxon>Methanomicrobiales</taxon>
        <taxon>Methanospirillaceae</taxon>
        <taxon>Methanospirillum</taxon>
    </lineage>
</organism>
<dbReference type="InterPro" id="IPR000039">
    <property type="entry name" value="Ribosomal_eL18"/>
</dbReference>
<dbReference type="GeneID" id="97548631"/>
<dbReference type="Gene3D" id="3.100.10.10">
    <property type="match status" value="1"/>
</dbReference>
<dbReference type="InterPro" id="IPR036227">
    <property type="entry name" value="Ribosomal_uL15/eL18_sf"/>
</dbReference>
<keyword evidence="7" id="KW-1185">Reference proteome</keyword>
<dbReference type="InterPro" id="IPR022947">
    <property type="entry name" value="Ribosomal_eL18_arc"/>
</dbReference>
<sequence>MSKSYDKSNPRLTELIRLLKKTSSENEVQIWRDIAVRLEKSSKNYAEVNVSKINRYAKEGETLLVPGKVLGSGLLDCRVTVAALNFSEAAEDKIAGKQGECLSIEQLLAQNPKGSHVRILR</sequence>
<dbReference type="PANTHER" id="PTHR10934">
    <property type="entry name" value="60S RIBOSOMAL PROTEIN L18"/>
    <property type="match status" value="1"/>
</dbReference>
<comment type="similarity">
    <text evidence="1 4">Belongs to the eukaryotic ribosomal protein eL18 family.</text>
</comment>
<dbReference type="OrthoDB" id="11309at2157"/>
<dbReference type="NCBIfam" id="NF003079">
    <property type="entry name" value="PRK04005.1"/>
    <property type="match status" value="1"/>
</dbReference>